<evidence type="ECO:0000256" key="3">
    <source>
        <dbReference type="PROSITE-ProRule" id="PRU00514"/>
    </source>
</evidence>
<dbReference type="Pfam" id="PF07736">
    <property type="entry name" value="CM_1"/>
    <property type="match status" value="1"/>
</dbReference>
<dbReference type="GO" id="GO:0046417">
    <property type="term" value="P:chorismate metabolic process"/>
    <property type="evidence" value="ECO:0007669"/>
    <property type="project" value="TreeGrafter"/>
</dbReference>
<dbReference type="GO" id="GO:0008652">
    <property type="term" value="P:amino acid biosynthetic process"/>
    <property type="evidence" value="ECO:0007669"/>
    <property type="project" value="UniProtKB-UniRule"/>
</dbReference>
<dbReference type="InterPro" id="IPR035959">
    <property type="entry name" value="RutC-like_sf"/>
</dbReference>
<protein>
    <recommendedName>
        <fullName evidence="1 3">chorismate mutase</fullName>
        <ecNumber evidence="1 3">5.4.99.5</ecNumber>
    </recommendedName>
</protein>
<dbReference type="EMBL" id="MSIF01000002">
    <property type="protein sequence ID" value="OLF13203.1"/>
    <property type="molecule type" value="Genomic_DNA"/>
</dbReference>
<dbReference type="NCBIfam" id="TIGR01796">
    <property type="entry name" value="CM_mono_aroH"/>
    <property type="match status" value="1"/>
</dbReference>
<dbReference type="SUPFAM" id="SSF55298">
    <property type="entry name" value="YjgF-like"/>
    <property type="match status" value="1"/>
</dbReference>
<dbReference type="PROSITE" id="PS51167">
    <property type="entry name" value="CHORISMATE_MUT_1"/>
    <property type="match status" value="1"/>
</dbReference>
<dbReference type="InterPro" id="IPR008243">
    <property type="entry name" value="Chorismate_mutase_AroH"/>
</dbReference>
<accession>A0A7Z0WQW8</accession>
<name>A0A7Z0WQW8_9PSEU</name>
<feature type="binding site" evidence="2">
    <location>
        <position position="89"/>
    </location>
    <ligand>
        <name>prephenate</name>
        <dbReference type="ChEBI" id="CHEBI:29934"/>
    </ligand>
</feature>
<dbReference type="AlphaFoldDB" id="A0A7Z0WQW8"/>
<dbReference type="OrthoDB" id="9802232at2"/>
<reference evidence="4 5" key="1">
    <citation type="submission" date="2016-12" db="EMBL/GenBank/DDBJ databases">
        <title>The draft genome sequence of Actinophytocola xinjiangensis.</title>
        <authorList>
            <person name="Wang W."/>
            <person name="Yuan L."/>
        </authorList>
    </citation>
    <scope>NUCLEOTIDE SEQUENCE [LARGE SCALE GENOMIC DNA]</scope>
    <source>
        <strain evidence="4 5">CGMCC 4.4663</strain>
    </source>
</reference>
<evidence type="ECO:0000256" key="1">
    <source>
        <dbReference type="NCBIfam" id="TIGR01796"/>
    </source>
</evidence>
<evidence type="ECO:0000313" key="5">
    <source>
        <dbReference type="Proteomes" id="UP000185696"/>
    </source>
</evidence>
<keyword evidence="2 3" id="KW-0028">Amino-acid biosynthesis</keyword>
<feature type="binding site" evidence="2">
    <location>
        <position position="107"/>
    </location>
    <ligand>
        <name>prephenate</name>
        <dbReference type="ChEBI" id="CHEBI:29934"/>
    </ligand>
</feature>
<keyword evidence="3" id="KW-0413">Isomerase</keyword>
<keyword evidence="5" id="KW-1185">Reference proteome</keyword>
<proteinExistence type="predicted"/>
<comment type="caution">
    <text evidence="4">The sequence shown here is derived from an EMBL/GenBank/DDBJ whole genome shotgun (WGS) entry which is preliminary data.</text>
</comment>
<gene>
    <name evidence="4" type="ORF">BLA60_06905</name>
</gene>
<dbReference type="GO" id="GO:0009073">
    <property type="term" value="P:aromatic amino acid family biosynthetic process"/>
    <property type="evidence" value="ECO:0007669"/>
    <property type="project" value="UniProtKB-UniRule"/>
</dbReference>
<dbReference type="Proteomes" id="UP000185696">
    <property type="component" value="Unassembled WGS sequence"/>
</dbReference>
<dbReference type="PIRSF" id="PIRSF005965">
    <property type="entry name" value="Chor_mut_AroH"/>
    <property type="match status" value="1"/>
</dbReference>
<organism evidence="4 5">
    <name type="scientific">Actinophytocola xinjiangensis</name>
    <dbReference type="NCBI Taxonomy" id="485602"/>
    <lineage>
        <taxon>Bacteria</taxon>
        <taxon>Bacillati</taxon>
        <taxon>Actinomycetota</taxon>
        <taxon>Actinomycetes</taxon>
        <taxon>Pseudonocardiales</taxon>
        <taxon>Pseudonocardiaceae</taxon>
    </lineage>
</organism>
<feature type="binding site" evidence="2">
    <location>
        <position position="7"/>
    </location>
    <ligand>
        <name>prephenate</name>
        <dbReference type="ChEBI" id="CHEBI:29934"/>
    </ligand>
</feature>
<evidence type="ECO:0000313" key="4">
    <source>
        <dbReference type="EMBL" id="OLF13203.1"/>
    </source>
</evidence>
<dbReference type="EC" id="5.4.99.5" evidence="1 3"/>
<evidence type="ECO:0000256" key="2">
    <source>
        <dbReference type="PIRSR" id="PIRSR005965-1"/>
    </source>
</evidence>
<comment type="catalytic activity">
    <reaction evidence="3">
        <text>chorismate = prephenate</text>
        <dbReference type="Rhea" id="RHEA:13897"/>
        <dbReference type="ChEBI" id="CHEBI:29748"/>
        <dbReference type="ChEBI" id="CHEBI:29934"/>
        <dbReference type="EC" id="5.4.99.5"/>
    </reaction>
</comment>
<dbReference type="GO" id="GO:0004106">
    <property type="term" value="F:chorismate mutase activity"/>
    <property type="evidence" value="ECO:0007669"/>
    <property type="project" value="UniProtKB-UniRule"/>
</dbReference>
<dbReference type="CDD" id="cd02185">
    <property type="entry name" value="AroH"/>
    <property type="match status" value="1"/>
</dbReference>
<keyword evidence="2 3" id="KW-0057">Aromatic amino acid biosynthesis</keyword>
<dbReference type="PANTHER" id="PTHR21164">
    <property type="entry name" value="CHORISMATE MUTASE"/>
    <property type="match status" value="1"/>
</dbReference>
<dbReference type="Gene3D" id="3.30.1330.40">
    <property type="entry name" value="RutC-like"/>
    <property type="match status" value="1"/>
</dbReference>
<sequence length="136" mass="14707">MAVRAVRGAVQVDRDDPDVIFDETCSLVLEVIRRNDLALDDIISIFFTMTPDLASGFPAAAARAVGLTDVPMLCATEIGVPNSMERVVRLLAHIQTDRPPAMVEHVYLRGAVKLRPDLVRERRPGTRGPGGSTATG</sequence>
<dbReference type="PANTHER" id="PTHR21164:SF0">
    <property type="entry name" value="CHORISMATE MUTASE AROH"/>
    <property type="match status" value="1"/>
</dbReference>